<dbReference type="PROSITE" id="PS00801">
    <property type="entry name" value="TRANSKETOLASE_1"/>
    <property type="match status" value="1"/>
</dbReference>
<feature type="binding site" evidence="13">
    <location>
        <position position="185"/>
    </location>
    <ligand>
        <name>thiamine diphosphate</name>
        <dbReference type="ChEBI" id="CHEBI:58937"/>
    </ligand>
</feature>
<dbReference type="AlphaFoldDB" id="A0A6V8NMP8"/>
<evidence type="ECO:0000313" key="19">
    <source>
        <dbReference type="Proteomes" id="UP000580051"/>
    </source>
</evidence>
<protein>
    <recommendedName>
        <fullName evidence="4 10">Transketolase</fullName>
        <ecNumber evidence="3 10">2.2.1.1</ecNumber>
    </recommendedName>
</protein>
<dbReference type="Pfam" id="PF02779">
    <property type="entry name" value="Transket_pyr"/>
    <property type="match status" value="1"/>
</dbReference>
<comment type="caution">
    <text evidence="18">The sequence shown here is derived from an EMBL/GenBank/DDBJ whole genome shotgun (WGS) entry which is preliminary data.</text>
</comment>
<gene>
    <name evidence="18" type="ORF">HKBW3S06_00762</name>
</gene>
<dbReference type="InterPro" id="IPR029061">
    <property type="entry name" value="THDP-binding"/>
</dbReference>
<evidence type="ECO:0000259" key="17">
    <source>
        <dbReference type="SMART" id="SM00861"/>
    </source>
</evidence>
<evidence type="ECO:0000256" key="3">
    <source>
        <dbReference type="ARBA" id="ARBA00013152"/>
    </source>
</evidence>
<evidence type="ECO:0000256" key="8">
    <source>
        <dbReference type="ARBA" id="ARBA00023052"/>
    </source>
</evidence>
<feature type="binding site" evidence="13">
    <location>
        <position position="156"/>
    </location>
    <ligand>
        <name>thiamine diphosphate</name>
        <dbReference type="ChEBI" id="CHEBI:58937"/>
    </ligand>
</feature>
<dbReference type="PANTHER" id="PTHR43522:SF2">
    <property type="entry name" value="TRANSKETOLASE 1-RELATED"/>
    <property type="match status" value="1"/>
</dbReference>
<dbReference type="SUPFAM" id="SSF52922">
    <property type="entry name" value="TK C-terminal domain-like"/>
    <property type="match status" value="1"/>
</dbReference>
<dbReference type="InterPro" id="IPR009014">
    <property type="entry name" value="Transketo_C/PFOR_II"/>
</dbReference>
<dbReference type="InterPro" id="IPR005478">
    <property type="entry name" value="Transketolase_bac-like"/>
</dbReference>
<evidence type="ECO:0000256" key="4">
    <source>
        <dbReference type="ARBA" id="ARBA00016662"/>
    </source>
</evidence>
<feature type="binding site" evidence="12">
    <location>
        <position position="534"/>
    </location>
    <ligand>
        <name>substrate</name>
    </ligand>
</feature>
<evidence type="ECO:0000256" key="11">
    <source>
        <dbReference type="PIRSR" id="PIRSR605478-1"/>
    </source>
</evidence>
<evidence type="ECO:0000256" key="13">
    <source>
        <dbReference type="PIRSR" id="PIRSR605478-3"/>
    </source>
</evidence>
<feature type="binding site" evidence="14">
    <location>
        <position position="155"/>
    </location>
    <ligand>
        <name>Mg(2+)</name>
        <dbReference type="ChEBI" id="CHEBI:18420"/>
    </ligand>
</feature>
<dbReference type="NCBIfam" id="TIGR00232">
    <property type="entry name" value="tktlase_bact"/>
    <property type="match status" value="1"/>
</dbReference>
<comment type="similarity">
    <text evidence="1 16">Belongs to the transketolase family.</text>
</comment>
<feature type="binding site" evidence="13">
    <location>
        <position position="66"/>
    </location>
    <ligand>
        <name>thiamine diphosphate</name>
        <dbReference type="ChEBI" id="CHEBI:58937"/>
    </ligand>
</feature>
<evidence type="ECO:0000256" key="5">
    <source>
        <dbReference type="ARBA" id="ARBA00022679"/>
    </source>
</evidence>
<evidence type="ECO:0000313" key="18">
    <source>
        <dbReference type="EMBL" id="GFP21535.1"/>
    </source>
</evidence>
<dbReference type="InterPro" id="IPR049557">
    <property type="entry name" value="Transketolase_CS"/>
</dbReference>
<evidence type="ECO:0000256" key="2">
    <source>
        <dbReference type="ARBA" id="ARBA00011738"/>
    </source>
</evidence>
<comment type="catalytic activity">
    <reaction evidence="9 16">
        <text>D-sedoheptulose 7-phosphate + D-glyceraldehyde 3-phosphate = aldehydo-D-ribose 5-phosphate + D-xylulose 5-phosphate</text>
        <dbReference type="Rhea" id="RHEA:10508"/>
        <dbReference type="ChEBI" id="CHEBI:57483"/>
        <dbReference type="ChEBI" id="CHEBI:57737"/>
        <dbReference type="ChEBI" id="CHEBI:58273"/>
        <dbReference type="ChEBI" id="CHEBI:59776"/>
        <dbReference type="EC" id="2.2.1.1"/>
    </reaction>
</comment>
<evidence type="ECO:0000256" key="14">
    <source>
        <dbReference type="PIRSR" id="PIRSR605478-4"/>
    </source>
</evidence>
<keyword evidence="7 14" id="KW-0460">Magnesium</keyword>
<sequence>MNIDELCINTIRMLSVDMVEEANSGHPGMPMGAAPMAYVLWTRFLKHNPKNPKWHDRDRFVLSAGHGSALLYSLLYLTGYDLPIEEIKRFRQWGSKTPGHIEYGDTPGVECTTGPLGQGFGMGVGMAIAERFFAAKFNQPGHEIVNHFTYVIVSDGDLMEGIASEAASLAGHFKLGKLICLYDNNHISLSGETKLTFTEDVCKRFEAYGWHIQNVEDGNDIEAVSRAIKKAQEETERPSLISVRTHIGYGSPHRQDTFEVHGSPLGHDEVTATKKNLGWPLEPKFYIPKEALTQSRKAVDRGARLESEWKEKFNSYRKTYPELASEWDNMMNFKFPDTWDKDIPVFPPDTKGIATRAASGKVMNEIANHIPSLIGGSADLNPSTNTELKEKGNFQFPDSADKNVQGAASGEWGYGGANIAFGVREHAMGSISNGMALHGGLIPFAGTFLIFSDYMRPAVRLAALMKLHVIYVFTHDSLALGEDGPTHQPVEQLSSLRAMPGLTVVRPADANEAAKAWEIAVTHKHGPVALIFTRQKVPVIDRDKYESAEGVKRGGYILADSAPHKPDVILIAAGSEVHIALEAYERLKTEKIKARVVNMASWELFEEQSEDYKNKVLPSDIKARVSVEAGSTHGWHKYSGLDGIAIGIDHFGASAPGEILLEKFGFTAENIINKARILLAG</sequence>
<feature type="binding site" evidence="13">
    <location>
        <position position="451"/>
    </location>
    <ligand>
        <name>thiamine diphosphate</name>
        <dbReference type="ChEBI" id="CHEBI:58937"/>
    </ligand>
</feature>
<keyword evidence="6 14" id="KW-0479">Metal-binding</keyword>
<dbReference type="Pfam" id="PF00456">
    <property type="entry name" value="Transketolase_N"/>
    <property type="match status" value="1"/>
</dbReference>
<dbReference type="Pfam" id="PF22613">
    <property type="entry name" value="Transketolase_C_1"/>
    <property type="match status" value="1"/>
</dbReference>
<feature type="binding site" evidence="12">
    <location>
        <position position="356"/>
    </location>
    <ligand>
        <name>substrate</name>
    </ligand>
</feature>
<evidence type="ECO:0000256" key="9">
    <source>
        <dbReference type="ARBA" id="ARBA00049473"/>
    </source>
</evidence>
<dbReference type="FunFam" id="3.40.50.920:FF:000003">
    <property type="entry name" value="Transketolase"/>
    <property type="match status" value="1"/>
</dbReference>
<dbReference type="Proteomes" id="UP000580051">
    <property type="component" value="Unassembled WGS sequence"/>
</dbReference>
<dbReference type="PANTHER" id="PTHR43522">
    <property type="entry name" value="TRANSKETOLASE"/>
    <property type="match status" value="1"/>
</dbReference>
<feature type="site" description="Important for catalytic activity" evidence="15">
    <location>
        <position position="26"/>
    </location>
</feature>
<evidence type="ECO:0000256" key="1">
    <source>
        <dbReference type="ARBA" id="ARBA00007131"/>
    </source>
</evidence>
<comment type="cofactor">
    <cofactor evidence="16">
        <name>Mg(2+)</name>
        <dbReference type="ChEBI" id="CHEBI:18420"/>
    </cofactor>
    <cofactor evidence="16">
        <name>Ca(2+)</name>
        <dbReference type="ChEBI" id="CHEBI:29108"/>
    </cofactor>
    <cofactor evidence="16">
        <name>Mn(2+)</name>
        <dbReference type="ChEBI" id="CHEBI:29035"/>
    </cofactor>
    <cofactor evidence="16">
        <name>Co(2+)</name>
        <dbReference type="ChEBI" id="CHEBI:48828"/>
    </cofactor>
    <text evidence="16">Binds 1 Mg(2+) ion per subunit. Can also utilize other divalent metal cations, such as Ca(2+), Mn(2+) and Co(2+).</text>
</comment>
<dbReference type="SMART" id="SM00861">
    <property type="entry name" value="Transket_pyr"/>
    <property type="match status" value="1"/>
</dbReference>
<feature type="binding site" evidence="14">
    <location>
        <position position="187"/>
    </location>
    <ligand>
        <name>Mg(2+)</name>
        <dbReference type="ChEBI" id="CHEBI:18420"/>
    </ligand>
</feature>
<dbReference type="FunFam" id="3.40.50.970:FF:000004">
    <property type="entry name" value="Transketolase"/>
    <property type="match status" value="1"/>
</dbReference>
<dbReference type="PROSITE" id="PS00802">
    <property type="entry name" value="TRANSKETOLASE_2"/>
    <property type="match status" value="1"/>
</dbReference>
<reference evidence="18 19" key="1">
    <citation type="journal article" date="2020" name="Front. Microbiol.">
        <title>Single-cell genomics of novel Actinobacteria with the Wood-Ljungdahl pathway discovered in a serpentinizing system.</title>
        <authorList>
            <person name="Merino N."/>
            <person name="Kawai M."/>
            <person name="Boyd E.S."/>
            <person name="Colman D.R."/>
            <person name="McGlynn S.E."/>
            <person name="Nealson K.H."/>
            <person name="Kurokawa K."/>
            <person name="Hongoh Y."/>
        </authorList>
    </citation>
    <scope>NUCLEOTIDE SEQUENCE [LARGE SCALE GENOMIC DNA]</scope>
    <source>
        <strain evidence="18 19">S06</strain>
    </source>
</reference>
<evidence type="ECO:0000256" key="10">
    <source>
        <dbReference type="NCBIfam" id="TIGR00232"/>
    </source>
</evidence>
<comment type="cofactor">
    <cofactor evidence="14">
        <name>Mg(2+)</name>
        <dbReference type="ChEBI" id="CHEBI:18420"/>
    </cofactor>
    <text evidence="14">Binds 1 Mg(2+) ion per subunit. Can also utilize other divalent metal cations, such as Ca(2+), Mn(2+) and Co(2+).</text>
</comment>
<dbReference type="GO" id="GO:0006098">
    <property type="term" value="P:pentose-phosphate shunt"/>
    <property type="evidence" value="ECO:0007669"/>
    <property type="project" value="TreeGrafter"/>
</dbReference>
<keyword evidence="16" id="KW-0106">Calcium</keyword>
<dbReference type="GO" id="GO:0005829">
    <property type="term" value="C:cytosol"/>
    <property type="evidence" value="ECO:0007669"/>
    <property type="project" value="TreeGrafter"/>
</dbReference>
<comment type="subunit">
    <text evidence="2 16">Homodimer.</text>
</comment>
<dbReference type="Gene3D" id="3.40.50.920">
    <property type="match status" value="1"/>
</dbReference>
<proteinExistence type="inferred from homology"/>
<dbReference type="GO" id="GO:0004802">
    <property type="term" value="F:transketolase activity"/>
    <property type="evidence" value="ECO:0007669"/>
    <property type="project" value="UniProtKB-UniRule"/>
</dbReference>
<feature type="binding site" evidence="12">
    <location>
        <position position="261"/>
    </location>
    <ligand>
        <name>substrate</name>
    </ligand>
</feature>
<feature type="binding site" evidence="13">
    <location>
        <position position="261"/>
    </location>
    <ligand>
        <name>thiamine diphosphate</name>
        <dbReference type="ChEBI" id="CHEBI:58937"/>
    </ligand>
</feature>
<keyword evidence="5 16" id="KW-0808">Transferase</keyword>
<dbReference type="InterPro" id="IPR033247">
    <property type="entry name" value="Transketolase_fam"/>
</dbReference>
<comment type="cofactor">
    <cofactor evidence="13">
        <name>thiamine diphosphate</name>
        <dbReference type="ChEBI" id="CHEBI:58937"/>
    </cofactor>
    <text evidence="13">Binds 1 thiamine pyrophosphate per subunit. During the reaction, the substrate forms a covalent intermediate with the cofactor.</text>
</comment>
<dbReference type="InterPro" id="IPR055152">
    <property type="entry name" value="Transketolase-like_C_2"/>
</dbReference>
<organism evidence="18 19">
    <name type="scientific">Candidatus Hakubella thermalkaliphila</name>
    <dbReference type="NCBI Taxonomy" id="2754717"/>
    <lineage>
        <taxon>Bacteria</taxon>
        <taxon>Bacillati</taxon>
        <taxon>Actinomycetota</taxon>
        <taxon>Actinomycetota incertae sedis</taxon>
        <taxon>Candidatus Hakubellales</taxon>
        <taxon>Candidatus Hakubellaceae</taxon>
        <taxon>Candidatus Hakubella</taxon>
    </lineage>
</organism>
<dbReference type="SUPFAM" id="SSF52518">
    <property type="entry name" value="Thiamin diphosphate-binding fold (THDP-binding)"/>
    <property type="match status" value="2"/>
</dbReference>
<evidence type="ECO:0000256" key="15">
    <source>
        <dbReference type="PIRSR" id="PIRSR605478-5"/>
    </source>
</evidence>
<feature type="binding site" evidence="12">
    <location>
        <position position="483"/>
    </location>
    <ligand>
        <name>substrate</name>
    </ligand>
</feature>
<feature type="binding site" evidence="12">
    <location>
        <position position="487"/>
    </location>
    <ligand>
        <name>substrate</name>
    </ligand>
</feature>
<feature type="binding site" evidence="14">
    <location>
        <position position="185"/>
    </location>
    <ligand>
        <name>Mg(2+)</name>
        <dbReference type="ChEBI" id="CHEBI:18420"/>
    </ligand>
</feature>
<feature type="binding site" evidence="12">
    <location>
        <position position="475"/>
    </location>
    <ligand>
        <name>substrate</name>
    </ligand>
</feature>
<dbReference type="EC" id="2.2.1.1" evidence="3 10"/>
<dbReference type="InterPro" id="IPR020826">
    <property type="entry name" value="Transketolase_BS"/>
</dbReference>
<dbReference type="EMBL" id="BLRV01000059">
    <property type="protein sequence ID" value="GFP21535.1"/>
    <property type="molecule type" value="Genomic_DNA"/>
</dbReference>
<evidence type="ECO:0000256" key="12">
    <source>
        <dbReference type="PIRSR" id="PIRSR605478-2"/>
    </source>
</evidence>
<feature type="site" description="Important for catalytic activity" evidence="15">
    <location>
        <position position="261"/>
    </location>
</feature>
<dbReference type="InterPro" id="IPR005475">
    <property type="entry name" value="Transketolase-like_Pyr-bd"/>
</dbReference>
<dbReference type="RefSeq" id="WP_176226665.1">
    <property type="nucleotide sequence ID" value="NZ_BLRV01000059.1"/>
</dbReference>
<name>A0A6V8NMP8_9ACTN</name>
<evidence type="ECO:0000256" key="7">
    <source>
        <dbReference type="ARBA" id="ARBA00022842"/>
    </source>
</evidence>
<accession>A0A6V8NMP8</accession>
<dbReference type="Gene3D" id="3.40.50.970">
    <property type="match status" value="2"/>
</dbReference>
<comment type="function">
    <text evidence="16">Catalyzes the transfer of a two-carbon ketol group from a ketose donor to an aldose acceptor, via a covalent intermediate with the cofactor thiamine pyrophosphate.</text>
</comment>
<feature type="binding site" evidence="12">
    <location>
        <position position="383"/>
    </location>
    <ligand>
        <name>substrate</name>
    </ligand>
</feature>
<feature type="binding site" evidence="13">
    <location>
        <begin position="114"/>
        <end position="116"/>
    </location>
    <ligand>
        <name>thiamine diphosphate</name>
        <dbReference type="ChEBI" id="CHEBI:58937"/>
    </ligand>
</feature>
<dbReference type="GO" id="GO:0000287">
    <property type="term" value="F:magnesium ion binding"/>
    <property type="evidence" value="ECO:0007669"/>
    <property type="project" value="UniProtKB-ARBA"/>
</dbReference>
<dbReference type="FunFam" id="3.40.50.970:FF:000003">
    <property type="entry name" value="Transketolase"/>
    <property type="match status" value="1"/>
</dbReference>
<evidence type="ECO:0000256" key="6">
    <source>
        <dbReference type="ARBA" id="ARBA00022723"/>
    </source>
</evidence>
<feature type="binding site" evidence="12">
    <location>
        <position position="26"/>
    </location>
    <ligand>
        <name>substrate</name>
    </ligand>
</feature>
<feature type="active site" description="Proton donor" evidence="11">
    <location>
        <position position="425"/>
    </location>
</feature>
<dbReference type="InterPro" id="IPR005474">
    <property type="entry name" value="Transketolase_N"/>
</dbReference>
<feature type="domain" description="Transketolase-like pyrimidine-binding" evidence="17">
    <location>
        <begin position="353"/>
        <end position="539"/>
    </location>
</feature>
<keyword evidence="8 13" id="KW-0786">Thiamine pyrophosphate</keyword>
<evidence type="ECO:0000256" key="16">
    <source>
        <dbReference type="RuleBase" id="RU004996"/>
    </source>
</evidence>
<dbReference type="CDD" id="cd07033">
    <property type="entry name" value="TPP_PYR_DXS_TK_like"/>
    <property type="match status" value="1"/>
</dbReference>
<dbReference type="CDD" id="cd02012">
    <property type="entry name" value="TPP_TK"/>
    <property type="match status" value="1"/>
</dbReference>